<proteinExistence type="predicted"/>
<dbReference type="Proteomes" id="UP000054532">
    <property type="component" value="Unassembled WGS sequence"/>
</dbReference>
<accession>W2NVP0</accession>
<feature type="non-terminal residue" evidence="1">
    <location>
        <position position="1"/>
    </location>
</feature>
<organism evidence="1">
    <name type="scientific">Phytophthora nicotianae</name>
    <name type="common">Potato buckeye rot agent</name>
    <name type="synonym">Phytophthora parasitica</name>
    <dbReference type="NCBI Taxonomy" id="4792"/>
    <lineage>
        <taxon>Eukaryota</taxon>
        <taxon>Sar</taxon>
        <taxon>Stramenopiles</taxon>
        <taxon>Oomycota</taxon>
        <taxon>Peronosporomycetes</taxon>
        <taxon>Peronosporales</taxon>
        <taxon>Peronosporaceae</taxon>
        <taxon>Phytophthora</taxon>
    </lineage>
</organism>
<dbReference type="EMBL" id="KI691700">
    <property type="protein sequence ID" value="ETM52038.1"/>
    <property type="molecule type" value="Genomic_DNA"/>
</dbReference>
<dbReference type="AlphaFoldDB" id="W2NVP0"/>
<sequence length="62" mass="6778">LYTDGGAKANIGTKVWIKRKREEVRAEARCDVLVLPPAGKASKKARITVDIEGELVGNDTRL</sequence>
<name>W2NVP0_PHYNI</name>
<reference evidence="1" key="1">
    <citation type="submission" date="2013-11" db="EMBL/GenBank/DDBJ databases">
        <title>The Genome Sequence of Phytophthora parasitica IAC_01/95.</title>
        <authorList>
            <consortium name="The Broad Institute Genomics Platform"/>
            <person name="Russ C."/>
            <person name="Tyler B."/>
            <person name="Panabieres F."/>
            <person name="Shan W."/>
            <person name="Tripathy S."/>
            <person name="Grunwald N."/>
            <person name="Machado M."/>
            <person name="Johnson C.S."/>
            <person name="Arredondo F."/>
            <person name="Hong C."/>
            <person name="Coffey M."/>
            <person name="Young S.K."/>
            <person name="Zeng Q."/>
            <person name="Gargeya S."/>
            <person name="Fitzgerald M."/>
            <person name="Abouelleil A."/>
            <person name="Alvarado L."/>
            <person name="Chapman S.B."/>
            <person name="Gainer-Dewar J."/>
            <person name="Goldberg J."/>
            <person name="Griggs A."/>
            <person name="Gujja S."/>
            <person name="Hansen M."/>
            <person name="Howarth C."/>
            <person name="Imamovic A."/>
            <person name="Ireland A."/>
            <person name="Larimer J."/>
            <person name="McCowan C."/>
            <person name="Murphy C."/>
            <person name="Pearson M."/>
            <person name="Poon T.W."/>
            <person name="Priest M."/>
            <person name="Roberts A."/>
            <person name="Saif S."/>
            <person name="Shea T."/>
            <person name="Sykes S."/>
            <person name="Wortman J."/>
            <person name="Nusbaum C."/>
            <person name="Birren B."/>
        </authorList>
    </citation>
    <scope>NUCLEOTIDE SEQUENCE [LARGE SCALE GENOMIC DNA]</scope>
    <source>
        <strain evidence="1">IAC_01/95</strain>
    </source>
</reference>
<protein>
    <submittedName>
        <fullName evidence="1">Uncharacterized protein</fullName>
    </submittedName>
</protein>
<gene>
    <name evidence="1" type="ORF">L914_04227</name>
</gene>
<evidence type="ECO:0000313" key="1">
    <source>
        <dbReference type="EMBL" id="ETM52038.1"/>
    </source>
</evidence>